<keyword evidence="2" id="KW-0808">Transferase</keyword>
<dbReference type="EMBL" id="VCDI01000002">
    <property type="protein sequence ID" value="TLU73293.1"/>
    <property type="molecule type" value="Genomic_DNA"/>
</dbReference>
<evidence type="ECO:0000313" key="4">
    <source>
        <dbReference type="Proteomes" id="UP000305654"/>
    </source>
</evidence>
<proteinExistence type="predicted"/>
<organism evidence="3 4">
    <name type="scientific">Lichenicoccus roseus</name>
    <dbReference type="NCBI Taxonomy" id="2683649"/>
    <lineage>
        <taxon>Bacteria</taxon>
        <taxon>Pseudomonadati</taxon>
        <taxon>Pseudomonadota</taxon>
        <taxon>Alphaproteobacteria</taxon>
        <taxon>Acetobacterales</taxon>
        <taxon>Acetobacteraceae</taxon>
        <taxon>Lichenicoccus</taxon>
    </lineage>
</organism>
<protein>
    <submittedName>
        <fullName evidence="3">Uncharacterized protein</fullName>
    </submittedName>
</protein>
<dbReference type="PANTHER" id="PTHR31306:SF4">
    <property type="entry name" value="ALPHA-1,2-GALACTOSYLTRANSFERASE"/>
    <property type="match status" value="1"/>
</dbReference>
<dbReference type="InterPro" id="IPR008630">
    <property type="entry name" value="Glyco_trans_34"/>
</dbReference>
<dbReference type="InterPro" id="IPR029044">
    <property type="entry name" value="Nucleotide-diphossugar_trans"/>
</dbReference>
<name>A0A5R9J924_9PROT</name>
<evidence type="ECO:0000256" key="1">
    <source>
        <dbReference type="ARBA" id="ARBA00022676"/>
    </source>
</evidence>
<comment type="caution">
    <text evidence="3">The sequence shown here is derived from an EMBL/GenBank/DDBJ whole genome shotgun (WGS) entry which is preliminary data.</text>
</comment>
<dbReference type="GO" id="GO:0006487">
    <property type="term" value="P:protein N-linked glycosylation"/>
    <property type="evidence" value="ECO:0007669"/>
    <property type="project" value="TreeGrafter"/>
</dbReference>
<dbReference type="RefSeq" id="WP_138325373.1">
    <property type="nucleotide sequence ID" value="NZ_VCDI01000002.1"/>
</dbReference>
<keyword evidence="4" id="KW-1185">Reference proteome</keyword>
<dbReference type="SUPFAM" id="SSF53448">
    <property type="entry name" value="Nucleotide-diphospho-sugar transferases"/>
    <property type="match status" value="1"/>
</dbReference>
<dbReference type="Gene3D" id="3.90.550.10">
    <property type="entry name" value="Spore Coat Polysaccharide Biosynthesis Protein SpsA, Chain A"/>
    <property type="match status" value="1"/>
</dbReference>
<accession>A0A5R9J924</accession>
<evidence type="ECO:0000313" key="3">
    <source>
        <dbReference type="EMBL" id="TLU73293.1"/>
    </source>
</evidence>
<dbReference type="GO" id="GO:0016757">
    <property type="term" value="F:glycosyltransferase activity"/>
    <property type="evidence" value="ECO:0007669"/>
    <property type="project" value="UniProtKB-KW"/>
</dbReference>
<dbReference type="OrthoDB" id="1491786at2"/>
<keyword evidence="1" id="KW-0328">Glycosyltransferase</keyword>
<dbReference type="Proteomes" id="UP000305654">
    <property type="component" value="Unassembled WGS sequence"/>
</dbReference>
<dbReference type="PANTHER" id="PTHR31306">
    <property type="entry name" value="ALPHA-1,6-MANNOSYLTRANSFERASE MNN11-RELATED"/>
    <property type="match status" value="1"/>
</dbReference>
<evidence type="ECO:0000256" key="2">
    <source>
        <dbReference type="ARBA" id="ARBA00022679"/>
    </source>
</evidence>
<dbReference type="AlphaFoldDB" id="A0A5R9J924"/>
<gene>
    <name evidence="3" type="ORF">FE263_07760</name>
</gene>
<reference evidence="3 4" key="1">
    <citation type="submission" date="2019-05" db="EMBL/GenBank/DDBJ databases">
        <authorList>
            <person name="Pankratov T."/>
            <person name="Grouzdev D."/>
        </authorList>
    </citation>
    <scope>NUCLEOTIDE SEQUENCE [LARGE SCALE GENOMIC DNA]</scope>
    <source>
        <strain evidence="3 4">KEBCLARHB70R</strain>
    </source>
</reference>
<dbReference type="GO" id="GO:0016020">
    <property type="term" value="C:membrane"/>
    <property type="evidence" value="ECO:0007669"/>
    <property type="project" value="InterPro"/>
</dbReference>
<sequence length="442" mass="49255">MDLGRIKQRGRSKSLLGWLTNPVRSVFWKLAIPYYEGIASEVDVDQKRNLATKLSDWQDDLLDRLEEAVLPQLETRIAPKLFESLQPELSRKLELSIGDRVGALAVERLKALVAERLEVLVNARMTGARKDMVALAHRLSGLESEAGNSQAKLQALRVFSEGLDVKVLSEVQAARAFTQALQLEKNNEIASLRDAVNGLSAQLAESYVRYGLLAQRIEALAGHGRSGQAEEIQGPQSGGRQNRTLIQYASGPEHENLLALTFEVHSRYCRQHGIEYWIDNTPDTKGRSPHWRKVELLIEAMAQGYDQVAWVDTDCVIVDPSVDIFAASGFGIAVCESFDSPTIERHLNTGVLLAGRSDATIEFLKAWNEMPTGGRWEDQSAFIDLMATRPYRDLLTVLPNRFNCLAEHMEAREPIIRAFHGDPDRAQKIAALIRQIGITPGL</sequence>